<proteinExistence type="predicted"/>
<dbReference type="AlphaFoldDB" id="A0A0F4I6K7"/>
<keyword evidence="2" id="KW-1185">Reference proteome</keyword>
<reference evidence="1 2" key="1">
    <citation type="submission" date="2015-02" db="EMBL/GenBank/DDBJ databases">
        <authorList>
            <person name="Ju K.-S."/>
            <person name="Doroghazi J.R."/>
            <person name="Metcalf W."/>
        </authorList>
    </citation>
    <scope>NUCLEOTIDE SEQUENCE [LARGE SCALE GENOMIC DNA]</scope>
    <source>
        <strain evidence="1 2">NRRL ISP-5550</strain>
    </source>
</reference>
<evidence type="ECO:0008006" key="3">
    <source>
        <dbReference type="Google" id="ProtNLM"/>
    </source>
</evidence>
<dbReference type="InterPro" id="IPR036291">
    <property type="entry name" value="NAD(P)-bd_dom_sf"/>
</dbReference>
<protein>
    <recommendedName>
        <fullName evidence="3">Polyketide synthase</fullName>
    </recommendedName>
</protein>
<dbReference type="RefSeq" id="WP_045952638.1">
    <property type="nucleotide sequence ID" value="NZ_JZWV01001693.1"/>
</dbReference>
<evidence type="ECO:0000313" key="2">
    <source>
        <dbReference type="Proteomes" id="UP000033551"/>
    </source>
</evidence>
<accession>A0A0F4I6K7</accession>
<dbReference type="SUPFAM" id="SSF51735">
    <property type="entry name" value="NAD(P)-binding Rossmann-fold domains"/>
    <property type="match status" value="1"/>
</dbReference>
<feature type="non-terminal residue" evidence="1">
    <location>
        <position position="1"/>
    </location>
</feature>
<dbReference type="Gene3D" id="3.40.50.11460">
    <property type="match status" value="1"/>
</dbReference>
<organism evidence="1 2">
    <name type="scientific">Streptomyces katrae</name>
    <dbReference type="NCBI Taxonomy" id="68223"/>
    <lineage>
        <taxon>Bacteria</taxon>
        <taxon>Bacillati</taxon>
        <taxon>Actinomycetota</taxon>
        <taxon>Actinomycetes</taxon>
        <taxon>Kitasatosporales</taxon>
        <taxon>Streptomycetaceae</taxon>
        <taxon>Streptomyces</taxon>
    </lineage>
</organism>
<comment type="caution">
    <text evidence="1">The sequence shown here is derived from an EMBL/GenBank/DDBJ whole genome shotgun (WGS) entry which is preliminary data.</text>
</comment>
<gene>
    <name evidence="1" type="ORF">VR44_40150</name>
</gene>
<feature type="non-terminal residue" evidence="1">
    <location>
        <position position="108"/>
    </location>
</feature>
<sequence length="108" mass="10578">PVAAGLTRELREALTARGATVTTLTVDPAEDRAALAGRLQEAAAGAAPRTVVSLLALDGRPAAGPAAPGSGDAATLTLIQALGDAGVEAPLWCATRGAVTTSPQDPPT</sequence>
<name>A0A0F4I6K7_9ACTN</name>
<dbReference type="EMBL" id="JZWV01001693">
    <property type="protein sequence ID" value="KJY17088.1"/>
    <property type="molecule type" value="Genomic_DNA"/>
</dbReference>
<dbReference type="Proteomes" id="UP000033551">
    <property type="component" value="Unassembled WGS sequence"/>
</dbReference>
<evidence type="ECO:0000313" key="1">
    <source>
        <dbReference type="EMBL" id="KJY17088.1"/>
    </source>
</evidence>